<comment type="caution">
    <text evidence="1">The sequence shown here is derived from an EMBL/GenBank/DDBJ whole genome shotgun (WGS) entry which is preliminary data.</text>
</comment>
<dbReference type="PROSITE" id="PS51257">
    <property type="entry name" value="PROKAR_LIPOPROTEIN"/>
    <property type="match status" value="1"/>
</dbReference>
<protein>
    <submittedName>
        <fullName evidence="1">Uncharacterized protein</fullName>
    </submittedName>
</protein>
<dbReference type="Proteomes" id="UP000639006">
    <property type="component" value="Unassembled WGS sequence"/>
</dbReference>
<sequence length="194" mass="21745">MNGRTTILVLSAVLIAVVLSGCVEEVSDHEIDETLRKIYGDNATLVTASEDELLAKYEKSDKVFKKTDIGDMVVYRHQRMVDGAIVEKDRIVYQFDKDTKELIKKTIHWRDDLPEHLPQIITKEEAESIAGGGSATLYFISPESHVVPIKPTPDNPCWEVWKVTETDEHGTTYYDIIIVDAVEGKILGHGVPPP</sequence>
<dbReference type="AlphaFoldDB" id="A0A811T8J8"/>
<dbReference type="EMBL" id="CAJHIQ010000040">
    <property type="protein sequence ID" value="CAD6493624.1"/>
    <property type="molecule type" value="Genomic_DNA"/>
</dbReference>
<proteinExistence type="predicted"/>
<accession>A0A811T8J8</accession>
<evidence type="ECO:0000313" key="1">
    <source>
        <dbReference type="EMBL" id="CAD6493624.1"/>
    </source>
</evidence>
<organism evidence="1 2">
    <name type="scientific">Candidatus Argoarchaeum ethanivorans</name>
    <dbReference type="NCBI Taxonomy" id="2608793"/>
    <lineage>
        <taxon>Archaea</taxon>
        <taxon>Methanobacteriati</taxon>
        <taxon>Methanobacteriota</taxon>
        <taxon>Stenosarchaea group</taxon>
        <taxon>Methanomicrobia</taxon>
        <taxon>Methanosarcinales</taxon>
        <taxon>Methanosarcinales incertae sedis</taxon>
        <taxon>GOM Arc I cluster</taxon>
        <taxon>Candidatus Argoarchaeum</taxon>
    </lineage>
</organism>
<name>A0A811T8J8_9EURY</name>
<reference evidence="1" key="1">
    <citation type="submission" date="2020-10" db="EMBL/GenBank/DDBJ databases">
        <authorList>
            <person name="Hahn C.J."/>
            <person name="Laso-Perez R."/>
            <person name="Vulcano F."/>
            <person name="Vaziourakis K.-M."/>
            <person name="Stokke R."/>
            <person name="Steen I.H."/>
            <person name="Teske A."/>
            <person name="Boetius A."/>
            <person name="Liebeke M."/>
            <person name="Amann R."/>
            <person name="Knittel K."/>
        </authorList>
    </citation>
    <scope>NUCLEOTIDE SEQUENCE</scope>
    <source>
        <strain evidence="1">Gfbio:e3339647-f889-4370-9287-4fb5cb688e4c:AG392M11_GoMArc1</strain>
    </source>
</reference>
<evidence type="ECO:0000313" key="2">
    <source>
        <dbReference type="Proteomes" id="UP000639006"/>
    </source>
</evidence>
<gene>
    <name evidence="1" type="ORF">DIAAKJNI_00526</name>
</gene>